<organism evidence="2 3">
    <name type="scientific">Oxobacter pfennigii</name>
    <dbReference type="NCBI Taxonomy" id="36849"/>
    <lineage>
        <taxon>Bacteria</taxon>
        <taxon>Bacillati</taxon>
        <taxon>Bacillota</taxon>
        <taxon>Clostridia</taxon>
        <taxon>Eubacteriales</taxon>
        <taxon>Clostridiaceae</taxon>
        <taxon>Oxobacter</taxon>
    </lineage>
</organism>
<sequence>MRYRFEKFERKYNFQLPDSYRLLVTELGDGYAVGNCEFFPTSDFIDNNLRLGGAMEVGLFPFGGLGNGDCFCFLKYGENPDEYYIALWLHETYNYVILNSTFDNFIYNCVIQEYKALLYPQEYMAEGTREEYEECIEKINSVSSLMDFDISAIEKAKNEEDLNELIIKRDPYAVQLLCMRARKILEVGNIAGEKYLNRAMYFSPNYTAPYYIMGKYLLNKDKKEGINLLFKAAQTPVAASGYSYWDEDDAGIPKSVLEEIFNIILENESLLSEEQKKSPFMDFIRQQRPYDSSFRFVLVEKYIRDGNYMDSIKELNNVLVLTGDYKLKIKILEMLIPLYEKAGLVWASGICRRDIKYLKGLK</sequence>
<dbReference type="AlphaFoldDB" id="A0A0P8YZM2"/>
<comment type="caution">
    <text evidence="2">The sequence shown here is derived from an EMBL/GenBank/DDBJ whole genome shotgun (WGS) entry which is preliminary data.</text>
</comment>
<proteinExistence type="predicted"/>
<evidence type="ECO:0000313" key="3">
    <source>
        <dbReference type="Proteomes" id="UP000050326"/>
    </source>
</evidence>
<gene>
    <name evidence="2" type="ORF">OXPF_12240</name>
</gene>
<dbReference type="RefSeq" id="WP_054874313.1">
    <property type="nucleotide sequence ID" value="NZ_LKET01000026.1"/>
</dbReference>
<accession>A0A0P8YZM2</accession>
<dbReference type="InterPro" id="IPR037883">
    <property type="entry name" value="Knr4/Smi1-like_sf"/>
</dbReference>
<evidence type="ECO:0000259" key="1">
    <source>
        <dbReference type="Pfam" id="PF09346"/>
    </source>
</evidence>
<dbReference type="SUPFAM" id="SSF160631">
    <property type="entry name" value="SMI1/KNR4-like"/>
    <property type="match status" value="1"/>
</dbReference>
<name>A0A0P8YZM2_9CLOT</name>
<dbReference type="InterPro" id="IPR018958">
    <property type="entry name" value="Knr4/Smi1-like_dom"/>
</dbReference>
<reference evidence="2 3" key="1">
    <citation type="submission" date="2015-09" db="EMBL/GenBank/DDBJ databases">
        <title>Genome sequence of Oxobacter pfennigii DSM 3222.</title>
        <authorList>
            <person name="Poehlein A."/>
            <person name="Bengelsdorf F.R."/>
            <person name="Schiel-Bengelsdorf B."/>
            <person name="Duerre P."/>
            <person name="Daniel R."/>
        </authorList>
    </citation>
    <scope>NUCLEOTIDE SEQUENCE [LARGE SCALE GENOMIC DNA]</scope>
    <source>
        <strain evidence="2 3">DSM 3222</strain>
    </source>
</reference>
<dbReference type="Pfam" id="PF09346">
    <property type="entry name" value="SMI1_KNR4"/>
    <property type="match status" value="1"/>
</dbReference>
<dbReference type="EMBL" id="LKET01000026">
    <property type="protein sequence ID" value="KPU45331.1"/>
    <property type="molecule type" value="Genomic_DNA"/>
</dbReference>
<dbReference type="STRING" id="36849.OXPF_12240"/>
<keyword evidence="3" id="KW-1185">Reference proteome</keyword>
<dbReference type="Gene3D" id="3.40.1580.10">
    <property type="entry name" value="SMI1/KNR4-like"/>
    <property type="match status" value="1"/>
</dbReference>
<protein>
    <recommendedName>
        <fullName evidence="1">Knr4/Smi1-like domain-containing protein</fullName>
    </recommendedName>
</protein>
<feature type="domain" description="Knr4/Smi1-like" evidence="1">
    <location>
        <begin position="6"/>
        <end position="106"/>
    </location>
</feature>
<dbReference type="OrthoDB" id="2860275at2"/>
<dbReference type="Proteomes" id="UP000050326">
    <property type="component" value="Unassembled WGS sequence"/>
</dbReference>
<evidence type="ECO:0000313" key="2">
    <source>
        <dbReference type="EMBL" id="KPU45331.1"/>
    </source>
</evidence>